<dbReference type="PROSITE" id="PS51257">
    <property type="entry name" value="PROKAR_LIPOPROTEIN"/>
    <property type="match status" value="1"/>
</dbReference>
<dbReference type="CDD" id="cd02968">
    <property type="entry name" value="SCO"/>
    <property type="match status" value="1"/>
</dbReference>
<feature type="disulfide bond" description="Redox-active" evidence="4">
    <location>
        <begin position="79"/>
        <end position="83"/>
    </location>
</feature>
<dbReference type="RefSeq" id="WP_043907956.1">
    <property type="nucleotide sequence ID" value="NZ_CP018728.1"/>
</dbReference>
<evidence type="ECO:0000313" key="7">
    <source>
        <dbReference type="EMBL" id="CAD0353902.1"/>
    </source>
</evidence>
<evidence type="ECO:0000259" key="6">
    <source>
        <dbReference type="PROSITE" id="PS51352"/>
    </source>
</evidence>
<evidence type="ECO:0000256" key="5">
    <source>
        <dbReference type="SAM" id="SignalP"/>
    </source>
</evidence>
<dbReference type="EMBL" id="LR828253">
    <property type="protein sequence ID" value="CAD0353910.1"/>
    <property type="molecule type" value="Genomic_DNA"/>
</dbReference>
<keyword evidence="5" id="KW-0732">Signal</keyword>
<feature type="chain" id="PRO_5033572971" description="Thioredoxin domain-containing protein" evidence="5">
    <location>
        <begin position="26"/>
        <end position="203"/>
    </location>
</feature>
<dbReference type="EMBL" id="LR828253">
    <property type="protein sequence ID" value="CAD0353902.1"/>
    <property type="molecule type" value="Genomic_DNA"/>
</dbReference>
<dbReference type="InterPro" id="IPR036249">
    <property type="entry name" value="Thioredoxin-like_sf"/>
</dbReference>
<name>A0A6V7ERL6_9XANT</name>
<dbReference type="PANTHER" id="PTHR12151">
    <property type="entry name" value="ELECTRON TRANSPORT PROTIN SCO1/SENC FAMILY MEMBER"/>
    <property type="match status" value="1"/>
</dbReference>
<protein>
    <recommendedName>
        <fullName evidence="6">Thioredoxin domain-containing protein</fullName>
    </recommendedName>
</protein>
<evidence type="ECO:0000256" key="2">
    <source>
        <dbReference type="ARBA" id="ARBA00023008"/>
    </source>
</evidence>
<gene>
    <name evidence="7" type="ORF">CFBP8129_39010</name>
</gene>
<keyword evidence="3" id="KW-0479">Metal-binding</keyword>
<feature type="domain" description="Thioredoxin" evidence="6">
    <location>
        <begin position="41"/>
        <end position="203"/>
    </location>
</feature>
<dbReference type="AlphaFoldDB" id="A0A6V7ERL6"/>
<dbReference type="PANTHER" id="PTHR12151:SF25">
    <property type="entry name" value="LINALOOL DEHYDRATASE_ISOMERASE DOMAIN-CONTAINING PROTEIN"/>
    <property type="match status" value="1"/>
</dbReference>
<dbReference type="InterPro" id="IPR013766">
    <property type="entry name" value="Thioredoxin_domain"/>
</dbReference>
<evidence type="ECO:0000256" key="4">
    <source>
        <dbReference type="PIRSR" id="PIRSR603782-2"/>
    </source>
</evidence>
<sequence>MQAKIVRMKRVVSNLLLVCTACVMAGCGLWGSSFSPNGADLSGMGRGVDFYLHDTEGKPKPLRSFRGKTLVLFFGFTNCPDVCPTTLARAAQVKRKLGAQASQVQFAFATLDPQRDVPNVLRTYVHAFDPDFIGLTGSEGEIRVAADNLKVVHTKVPMGKTYTIDHSTRSFVFDRNGNLRVGLAHEQSVDSTVADIRQVIALE</sequence>
<dbReference type="InterPro" id="IPR003782">
    <property type="entry name" value="SCO1/SenC"/>
</dbReference>
<feature type="binding site" evidence="3">
    <location>
        <position position="83"/>
    </location>
    <ligand>
        <name>Cu cation</name>
        <dbReference type="ChEBI" id="CHEBI:23378"/>
    </ligand>
</feature>
<dbReference type="Pfam" id="PF02630">
    <property type="entry name" value="SCO1-SenC"/>
    <property type="match status" value="1"/>
</dbReference>
<dbReference type="Gene3D" id="3.40.30.10">
    <property type="entry name" value="Glutaredoxin"/>
    <property type="match status" value="1"/>
</dbReference>
<keyword evidence="4" id="KW-1015">Disulfide bond</keyword>
<dbReference type="PROSITE" id="PS51352">
    <property type="entry name" value="THIOREDOXIN_2"/>
    <property type="match status" value="1"/>
</dbReference>
<dbReference type="GO" id="GO:0046872">
    <property type="term" value="F:metal ion binding"/>
    <property type="evidence" value="ECO:0007669"/>
    <property type="project" value="UniProtKB-KW"/>
</dbReference>
<feature type="binding site" evidence="3">
    <location>
        <position position="166"/>
    </location>
    <ligand>
        <name>Cu cation</name>
        <dbReference type="ChEBI" id="CHEBI:23378"/>
    </ligand>
</feature>
<accession>A0A6V7ERL6</accession>
<comment type="similarity">
    <text evidence="1">Belongs to the SCO1/2 family.</text>
</comment>
<organism evidence="7">
    <name type="scientific">Xanthomonas hortorum pv. gardneri</name>
    <dbReference type="NCBI Taxonomy" id="2754056"/>
    <lineage>
        <taxon>Bacteria</taxon>
        <taxon>Pseudomonadati</taxon>
        <taxon>Pseudomonadota</taxon>
        <taxon>Gammaproteobacteria</taxon>
        <taxon>Lysobacterales</taxon>
        <taxon>Lysobacteraceae</taxon>
        <taxon>Xanthomonas</taxon>
    </lineage>
</organism>
<keyword evidence="2 3" id="KW-0186">Copper</keyword>
<evidence type="ECO:0000256" key="1">
    <source>
        <dbReference type="ARBA" id="ARBA00010996"/>
    </source>
</evidence>
<feature type="binding site" evidence="3">
    <location>
        <position position="79"/>
    </location>
    <ligand>
        <name>Cu cation</name>
        <dbReference type="ChEBI" id="CHEBI:23378"/>
    </ligand>
</feature>
<feature type="signal peptide" evidence="5">
    <location>
        <begin position="1"/>
        <end position="25"/>
    </location>
</feature>
<reference evidence="7" key="1">
    <citation type="submission" date="2020-07" db="EMBL/GenBank/DDBJ databases">
        <authorList>
            <person name="Pothier F. J."/>
        </authorList>
    </citation>
    <scope>NUCLEOTIDE SEQUENCE</scope>
    <source>
        <strain evidence="7">CFBP 8129</strain>
    </source>
</reference>
<evidence type="ECO:0000256" key="3">
    <source>
        <dbReference type="PIRSR" id="PIRSR603782-1"/>
    </source>
</evidence>
<proteinExistence type="inferred from homology"/>
<dbReference type="SUPFAM" id="SSF52833">
    <property type="entry name" value="Thioredoxin-like"/>
    <property type="match status" value="1"/>
</dbReference>